<dbReference type="Proteomes" id="UP000266313">
    <property type="component" value="Chromosome"/>
</dbReference>
<dbReference type="SUPFAM" id="SSF82693">
    <property type="entry name" value="Multidrug efflux transporter AcrB pore domain, PN1, PN2, PC1 and PC2 subdomains"/>
    <property type="match status" value="2"/>
</dbReference>
<keyword evidence="1" id="KW-0472">Membrane</keyword>
<feature type="transmembrane region" description="Helical" evidence="1">
    <location>
        <begin position="432"/>
        <end position="453"/>
    </location>
</feature>
<feature type="transmembrane region" description="Helical" evidence="1">
    <location>
        <begin position="964"/>
        <end position="984"/>
    </location>
</feature>
<dbReference type="SUPFAM" id="SSF82866">
    <property type="entry name" value="Multidrug efflux transporter AcrB transmembrane domain"/>
    <property type="match status" value="2"/>
</dbReference>
<sequence length="1045" mass="114460">MNPGSFGGRSLLAWFAANPVAANLLMIIIFLGGGLSLQTMDKQAYPRFAPTTVRISADYPGAGPSEVQESVCIPIEEAIHDLVGIKRLSSEALDGKCVIVVHVQQDYNTQDLALNIRSRTQTLRNLPRAVEKIDIDDTSWEYPAISVVLYGDTDMLALRRLAERVRDDLGTLEGVRLAKLWSTIAYEISVEVSAERLRQHQLTLADVAEAIRRSSLDLPGGVVRAKTGEFQLRAKSTAYERNALLDLTLRTYSDGTTVKLGEVASVTDGFADEGAENLSNGRPSETIGVIAQHDLVETAESVKAYVEELAARLPEGIEVTTRRDNARSFAELLDTLVFEAITGFLLVLLVLMLFLSTRVALWAAVGIMISVSGALWWMPAAGVTLNMLSLFGFLLALGVLVDDAIIVSERVYDLQSRGITGLKGAVRGVRDVAVPVVLGVSIGLIAFLPGLFVPPSWATRFMKPVAVVMILSLAFSLVEALLILPSHLAAEPSQRVVTPNALARLRAVLNGGLDAMLTRAYRPFLQRVLAWRYATVALFAGAVVVGWALIHADYVKVSLEEDVSYDNFHIHLRPPLGTPYPETQARVRQFVDALHQAEAELNALQPPGSPSVVEGLDIFVNETDPTIWVEFSSEARRQFHIRDLIQRWYQHVGDVGDFRPDFHTPTEQDVIDLEVELGSPDPAVLEAAAEELKAKIASFPGIAEIEDSRRPGKPEIRLRLTPEAERLGLRLRDLAEQVRHAYYGEEAQRFIRGRDEVKIMVRYPRAERETVTNLRALPVRLPDGGQAPLGALAEVRFTPGFGALSREDRQSIVSLHVRLNDEATFKGDALFKTLEQGFFKELQNRYPSLTISGGAAKEEADLVAEGLQRNTLLALAAICALIAVSFRSYLQPLLFMLAVPVAWLGAVLIHWALGLTLSFQSLVGMVAASGVVVNDSIVLLDYIRKHGNQAARLGDIISEACAARFRPIVLVSLTNLAGFFPMLFETSEQAKFLVPVTLSLTFGLLFGMAATLILIPACYAVLNDVRELIKTLSGLAKLRMLTPRG</sequence>
<protein>
    <submittedName>
        <fullName evidence="2">Nodulation protein nolG</fullName>
    </submittedName>
</protein>
<dbReference type="GO" id="GO:0042910">
    <property type="term" value="F:xenobiotic transmembrane transporter activity"/>
    <property type="evidence" value="ECO:0007669"/>
    <property type="project" value="TreeGrafter"/>
</dbReference>
<feature type="transmembrane region" description="Helical" evidence="1">
    <location>
        <begin position="12"/>
        <end position="37"/>
    </location>
</feature>
<feature type="transmembrane region" description="Helical" evidence="1">
    <location>
        <begin position="360"/>
        <end position="378"/>
    </location>
</feature>
<dbReference type="GO" id="GO:0005886">
    <property type="term" value="C:plasma membrane"/>
    <property type="evidence" value="ECO:0007669"/>
    <property type="project" value="TreeGrafter"/>
</dbReference>
<gene>
    <name evidence="2" type="ORF">sS8_1536</name>
</gene>
<dbReference type="OrthoDB" id="5287122at2"/>
<name>A0A250KPA3_9GAMM</name>
<dbReference type="Pfam" id="PF00873">
    <property type="entry name" value="ACR_tran"/>
    <property type="match status" value="1"/>
</dbReference>
<dbReference type="Gene3D" id="3.30.70.1440">
    <property type="entry name" value="Multidrug efflux transporter AcrB pore domain"/>
    <property type="match status" value="1"/>
</dbReference>
<feature type="transmembrane region" description="Helical" evidence="1">
    <location>
        <begin position="465"/>
        <end position="484"/>
    </location>
</feature>
<dbReference type="KEGG" id="mmai:sS8_1536"/>
<feature type="transmembrane region" description="Helical" evidence="1">
    <location>
        <begin position="893"/>
        <end position="913"/>
    </location>
</feature>
<dbReference type="Gene3D" id="1.20.1640.10">
    <property type="entry name" value="Multidrug efflux transporter AcrB transmembrane domain"/>
    <property type="match status" value="2"/>
</dbReference>
<accession>A0A250KPA3</accession>
<dbReference type="Gene3D" id="3.30.70.1430">
    <property type="entry name" value="Multidrug efflux transporter AcrB pore domain"/>
    <property type="match status" value="2"/>
</dbReference>
<dbReference type="InterPro" id="IPR001036">
    <property type="entry name" value="Acrflvin-R"/>
</dbReference>
<dbReference type="PRINTS" id="PR00702">
    <property type="entry name" value="ACRIFLAVINRP"/>
</dbReference>
<keyword evidence="3" id="KW-1185">Reference proteome</keyword>
<feature type="transmembrane region" description="Helical" evidence="1">
    <location>
        <begin position="332"/>
        <end position="354"/>
    </location>
</feature>
<keyword evidence="1" id="KW-0812">Transmembrane</keyword>
<reference evidence="2 3" key="1">
    <citation type="submission" date="2016-12" db="EMBL/GenBank/DDBJ databases">
        <title>Genome sequencing of Methylocaldum marinum.</title>
        <authorList>
            <person name="Takeuchi M."/>
            <person name="Kamagata Y."/>
            <person name="Hiraoka S."/>
            <person name="Oshima K."/>
            <person name="Hattori M."/>
            <person name="Iwasaki W."/>
        </authorList>
    </citation>
    <scope>NUCLEOTIDE SEQUENCE [LARGE SCALE GENOMIC DNA]</scope>
    <source>
        <strain evidence="2 3">S8</strain>
    </source>
</reference>
<dbReference type="AlphaFoldDB" id="A0A250KPA3"/>
<dbReference type="SUPFAM" id="SSF82714">
    <property type="entry name" value="Multidrug efflux transporter AcrB TolC docking domain, DN and DC subdomains"/>
    <property type="match status" value="2"/>
</dbReference>
<evidence type="ECO:0000313" key="3">
    <source>
        <dbReference type="Proteomes" id="UP000266313"/>
    </source>
</evidence>
<dbReference type="Gene3D" id="3.30.2090.10">
    <property type="entry name" value="Multidrug efflux transporter AcrB TolC docking domain, DN and DC subdomains"/>
    <property type="match status" value="2"/>
</dbReference>
<feature type="transmembrane region" description="Helical" evidence="1">
    <location>
        <begin position="919"/>
        <end position="943"/>
    </location>
</feature>
<keyword evidence="1" id="KW-1133">Transmembrane helix</keyword>
<dbReference type="RefSeq" id="WP_119629093.1">
    <property type="nucleotide sequence ID" value="NZ_AP017928.1"/>
</dbReference>
<dbReference type="EMBL" id="AP017928">
    <property type="protein sequence ID" value="BBA33495.1"/>
    <property type="molecule type" value="Genomic_DNA"/>
</dbReference>
<dbReference type="Gene3D" id="3.30.70.1320">
    <property type="entry name" value="Multidrug efflux transporter AcrB pore domain like"/>
    <property type="match status" value="1"/>
</dbReference>
<evidence type="ECO:0000256" key="1">
    <source>
        <dbReference type="SAM" id="Phobius"/>
    </source>
</evidence>
<dbReference type="PANTHER" id="PTHR32063">
    <property type="match status" value="1"/>
</dbReference>
<feature type="transmembrane region" description="Helical" evidence="1">
    <location>
        <begin position="529"/>
        <end position="550"/>
    </location>
</feature>
<proteinExistence type="predicted"/>
<organism evidence="2 3">
    <name type="scientific">Methylocaldum marinum</name>
    <dbReference type="NCBI Taxonomy" id="1432792"/>
    <lineage>
        <taxon>Bacteria</taxon>
        <taxon>Pseudomonadati</taxon>
        <taxon>Pseudomonadota</taxon>
        <taxon>Gammaproteobacteria</taxon>
        <taxon>Methylococcales</taxon>
        <taxon>Methylococcaceae</taxon>
        <taxon>Methylocaldum</taxon>
    </lineage>
</organism>
<feature type="transmembrane region" description="Helical" evidence="1">
    <location>
        <begin position="390"/>
        <end position="412"/>
    </location>
</feature>
<dbReference type="InterPro" id="IPR027463">
    <property type="entry name" value="AcrB_DN_DC_subdom"/>
</dbReference>
<evidence type="ECO:0000313" key="2">
    <source>
        <dbReference type="EMBL" id="BBA33495.1"/>
    </source>
</evidence>
<feature type="transmembrane region" description="Helical" evidence="1">
    <location>
        <begin position="996"/>
        <end position="1022"/>
    </location>
</feature>
<dbReference type="PANTHER" id="PTHR32063:SF33">
    <property type="entry name" value="RND SUPERFAMILY EFFLUX PUMP PERMEASE COMPONENT"/>
    <property type="match status" value="1"/>
</dbReference>